<name>A0A1A7BJL0_9SPHN</name>
<comment type="caution">
    <text evidence="1">The sequence shown here is derived from an EMBL/GenBank/DDBJ whole genome shotgun (WGS) entry which is preliminary data.</text>
</comment>
<dbReference type="Proteomes" id="UP000092484">
    <property type="component" value="Unassembled WGS sequence"/>
</dbReference>
<organism evidence="1 2">
    <name type="scientific">Erythrobacter dokdonensis DSW-74</name>
    <dbReference type="NCBI Taxonomy" id="1300349"/>
    <lineage>
        <taxon>Bacteria</taxon>
        <taxon>Pseudomonadati</taxon>
        <taxon>Pseudomonadota</taxon>
        <taxon>Alphaproteobacteria</taxon>
        <taxon>Sphingomonadales</taxon>
        <taxon>Erythrobacteraceae</taxon>
        <taxon>Erythrobacter/Porphyrobacter group</taxon>
        <taxon>Erythrobacter</taxon>
    </lineage>
</organism>
<evidence type="ECO:0000313" key="2">
    <source>
        <dbReference type="Proteomes" id="UP000092484"/>
    </source>
</evidence>
<proteinExistence type="predicted"/>
<evidence type="ECO:0000313" key="1">
    <source>
        <dbReference type="EMBL" id="OBV11375.1"/>
    </source>
</evidence>
<dbReference type="AlphaFoldDB" id="A0A1A7BJL0"/>
<reference evidence="1 2" key="1">
    <citation type="submission" date="2016-06" db="EMBL/GenBank/DDBJ databases">
        <title>Genome sequence of Porphyrobacter dokdonensis DSW-74.</title>
        <authorList>
            <person name="Kim J.F."/>
            <person name="Song J.Y."/>
        </authorList>
    </citation>
    <scope>NUCLEOTIDE SEQUENCE [LARGE SCALE GENOMIC DNA]</scope>
    <source>
        <strain evidence="1 2">DSW-74</strain>
    </source>
</reference>
<protein>
    <submittedName>
        <fullName evidence="1">Uncharacterized protein</fullName>
    </submittedName>
</protein>
<keyword evidence="2" id="KW-1185">Reference proteome</keyword>
<sequence length="66" mass="7509">MDVYHQQAVAEIDRQVGGYGEALFALNEEDDPKPKRLFIMAPHDDARWTVVRPVDFRPASLGEARL</sequence>
<dbReference type="EMBL" id="LZYB01000002">
    <property type="protein sequence ID" value="OBV11375.1"/>
    <property type="molecule type" value="Genomic_DNA"/>
</dbReference>
<gene>
    <name evidence="1" type="ORF">I603_0818</name>
</gene>
<accession>A0A1A7BJL0</accession>